<dbReference type="PANTHER" id="PTHR37950:SF1">
    <property type="entry name" value="4-HYDROXYPHENYLACETATE CATABOLISM PROTEIN"/>
    <property type="match status" value="1"/>
</dbReference>
<reference evidence="1 2" key="1">
    <citation type="journal article" date="2022" name="Mar. Drugs">
        <title>Bioassay-Guided Fractionation Leads to the Detection of Cholic Acid Generated by the Rare Thalassomonas sp.</title>
        <authorList>
            <person name="Pheiffer F."/>
            <person name="Schneider Y.K."/>
            <person name="Hansen E.H."/>
            <person name="Andersen J.H."/>
            <person name="Isaksson J."/>
            <person name="Busche T."/>
            <person name="R C."/>
            <person name="Kalinowski J."/>
            <person name="Zyl L.V."/>
            <person name="Trindade M."/>
        </authorList>
    </citation>
    <scope>NUCLEOTIDE SEQUENCE [LARGE SCALE GENOMIC DNA]</scope>
    <source>
        <strain evidence="1 2">A5K-61T</strain>
    </source>
</reference>
<dbReference type="Pfam" id="PF02962">
    <property type="entry name" value="CHMI"/>
    <property type="match status" value="1"/>
</dbReference>
<name>A0ABY7VCE6_9GAMM</name>
<protein>
    <submittedName>
        <fullName evidence="1">5-carboxymethyl-2-hydroxymuconate Delta-isomerase</fullName>
    </submittedName>
</protein>
<dbReference type="Gene3D" id="3.30.429.10">
    <property type="entry name" value="Macrophage Migration Inhibitory Factor"/>
    <property type="match status" value="1"/>
</dbReference>
<proteinExistence type="predicted"/>
<dbReference type="Proteomes" id="UP001215231">
    <property type="component" value="Chromosome"/>
</dbReference>
<gene>
    <name evidence="1" type="ORF">H3N35_21495</name>
</gene>
<dbReference type="SUPFAM" id="SSF55331">
    <property type="entry name" value="Tautomerase/MIF"/>
    <property type="match status" value="1"/>
</dbReference>
<dbReference type="CDD" id="cd00580">
    <property type="entry name" value="CHMI"/>
    <property type="match status" value="1"/>
</dbReference>
<accession>A0ABY7VCE6</accession>
<dbReference type="InterPro" id="IPR014347">
    <property type="entry name" value="Tautomerase/MIF_sf"/>
</dbReference>
<evidence type="ECO:0000313" key="2">
    <source>
        <dbReference type="Proteomes" id="UP001215231"/>
    </source>
</evidence>
<organism evidence="1 2">
    <name type="scientific">Thalassomonas haliotis</name>
    <dbReference type="NCBI Taxonomy" id="485448"/>
    <lineage>
        <taxon>Bacteria</taxon>
        <taxon>Pseudomonadati</taxon>
        <taxon>Pseudomonadota</taxon>
        <taxon>Gammaproteobacteria</taxon>
        <taxon>Alteromonadales</taxon>
        <taxon>Colwelliaceae</taxon>
        <taxon>Thalassomonas</taxon>
    </lineage>
</organism>
<dbReference type="EMBL" id="CP059693">
    <property type="protein sequence ID" value="WDE10794.1"/>
    <property type="molecule type" value="Genomic_DNA"/>
</dbReference>
<keyword evidence="2" id="KW-1185">Reference proteome</keyword>
<dbReference type="RefSeq" id="WP_274050858.1">
    <property type="nucleotide sequence ID" value="NZ_CP059693.1"/>
</dbReference>
<evidence type="ECO:0000313" key="1">
    <source>
        <dbReference type="EMBL" id="WDE10794.1"/>
    </source>
</evidence>
<dbReference type="PANTHER" id="PTHR37950">
    <property type="entry name" value="4-HYDROXYPHENYLACETATE CATABOLISM PROTEIN"/>
    <property type="match status" value="1"/>
</dbReference>
<dbReference type="InterPro" id="IPR004220">
    <property type="entry name" value="5-COMe_2-OHmuconate_Isoase"/>
</dbReference>
<sequence length="115" mass="13058">MPHNIIEYSAELEAHIPEIIQAVHQGSFESGLFDEQDIKTRALAYQHTRLGQDSRFFIHVQAKLLSGRTPEQKKHLSQAVLKQLAQLDLHAISLTVEVLDIDKSSYAKQVNKELN</sequence>